<feature type="transmembrane region" description="Helical" evidence="3">
    <location>
        <begin position="1981"/>
        <end position="2001"/>
    </location>
</feature>
<dbReference type="PANTHER" id="PTHR31600">
    <property type="entry name" value="TINY MACROCYSTS PROTEIN B-RELATED"/>
    <property type="match status" value="1"/>
</dbReference>
<evidence type="ECO:0000256" key="2">
    <source>
        <dbReference type="SAM" id="MobiDB-lite"/>
    </source>
</evidence>
<feature type="compositionally biased region" description="Polar residues" evidence="2">
    <location>
        <begin position="1649"/>
        <end position="1680"/>
    </location>
</feature>
<dbReference type="InterPro" id="IPR035965">
    <property type="entry name" value="PAS-like_dom_sf"/>
</dbReference>
<dbReference type="InterPro" id="IPR000014">
    <property type="entry name" value="PAS"/>
</dbReference>
<dbReference type="InterPro" id="IPR036770">
    <property type="entry name" value="Ankyrin_rpt-contain_sf"/>
</dbReference>
<dbReference type="OrthoDB" id="10264606at2759"/>
<comment type="caution">
    <text evidence="5">The sequence shown here is derived from an EMBL/GenBank/DDBJ whole genome shotgun (WGS) entry which is preliminary data.</text>
</comment>
<feature type="transmembrane region" description="Helical" evidence="3">
    <location>
        <begin position="220"/>
        <end position="244"/>
    </location>
</feature>
<keyword evidence="3" id="KW-1133">Transmembrane helix</keyword>
<feature type="transmembrane region" description="Helical" evidence="3">
    <location>
        <begin position="364"/>
        <end position="387"/>
    </location>
</feature>
<gene>
    <name evidence="5" type="ORF">FGO68_gene6125</name>
</gene>
<dbReference type="PRINTS" id="PR01415">
    <property type="entry name" value="ANKYRIN"/>
</dbReference>
<feature type="repeat" description="ANK" evidence="1">
    <location>
        <begin position="2281"/>
        <end position="2313"/>
    </location>
</feature>
<feature type="transmembrane region" description="Helical" evidence="3">
    <location>
        <begin position="393"/>
        <end position="414"/>
    </location>
</feature>
<dbReference type="PANTHER" id="PTHR31600:SF2">
    <property type="entry name" value="GAMETE ENRICHED GENE 10 PROTEIN-RELATED"/>
    <property type="match status" value="1"/>
</dbReference>
<keyword evidence="1" id="KW-0040">ANK repeat</keyword>
<dbReference type="SUPFAM" id="SSF48403">
    <property type="entry name" value="Ankyrin repeat"/>
    <property type="match status" value="1"/>
</dbReference>
<evidence type="ECO:0000313" key="6">
    <source>
        <dbReference type="Proteomes" id="UP000785679"/>
    </source>
</evidence>
<feature type="region of interest" description="Disordered" evidence="2">
    <location>
        <begin position="700"/>
        <end position="728"/>
    </location>
</feature>
<evidence type="ECO:0000256" key="3">
    <source>
        <dbReference type="SAM" id="Phobius"/>
    </source>
</evidence>
<sequence length="2515" mass="286767">MYSTLDDDGGYYDGGGDSGDLGGKSDQHRISNISGIQSAFQGQKSSNSLNGEGFGGTKTFLGSIQQMLLRRLFKTNYVLLENWPINSLVYQVILLLEFLQLLFFIFYQQAIINEFEIDLSALQANTVTTTDANNTVTTIVLQQDAVAAEDLVVTFRFDSYFTFINFPMLALKSQEFGTYLNAFIGMNIVFYGVVAVLFLTGEQLFSSTKNGEIKESTRMIVRILSFMVTSFITIMQIPMMVVYLQGYMCDEDPDDVYITDVTCESNDHKLMIALSTITLIPFLLLTFIQRLLFTSRSFESKVPWASLEPHIDIVKMGAKLIISASWVFDKYGKFQGYVQIFLAALFTVMIFRRVKTGVIVNKQIYCSTLIYEASSSWLYLIIGSMYLSLTSLTIVSTSIILSIGLIIGAVLVFYTERMRYRFIMSTTFQRARVTLSSQQQNSNDLEGEKGARLQELYLFRLYELITSDNHSDEIFLKSIFMHHLDECQRDNIHCLCHEVVKGLDQFAELQQILHEALDFQPQGGQSEAGGLEKQSTIGFIKNRQHTASKQKSITGTRSNFDGIGGIIDGSKNDGRHDDLSKLVEAKKSLFSKGQSSPTNRQKIEGKTGFLIQMKEEQHSPVAKMATKDKSLNDDSSSFKKQAFSSKFMQSGHADTTFNTGPIIERGKRGTMVNENAAHNLKSLNISDAQALNTARIQGKDPSVLDRRPSFSRMPGESDIPSHKRHFNGINNDFNQTNDGMSQRGITRDFNFEDMRAYFNQEEQLFEGNGSSQSLEKRQKKIKKQWYKFLTIMVNDAVHQYPKNIWLRILSSFIQRVKVKNQFKSIFDLLNCDISNQSLQAKFIIFRRKVLIEQSLISSSEKNSQLTGNIDVKLMYRYEKDFQYYALLEYVTANSALGFWRELLQKNIDSQQMQKRGSEISANYAKIQDVSQVLLKIFPNEIKFLYRYGIFLKQIVNNEFDALTMFEKAYTIFNQKLTKKGGAIPTNEQTTFGENTASAIIVLSSTPTNFGQVIHCNDEVSLMLGYHPKELIGKNVNCIMPLPIAQVHQTFLQDYFETAKARGVINNVSQLFGASFDGYLRLFQIIVKVYPQLNEKIIFVGFIQRSDHFDKIPPPMQQLEQHDQHYILTNLKGDIFNVSEGLNTEMGLSQKFFSKDENSQYRLNINLLCPDLGEAGDHMYGNNGSDRLEGGEGQAVTFDTSDILEFVEMEQFTSEEVLEIRSKLGVYHACAQLYRAAHGSREQCQYLIYRIILTTQDELALQKNVSNMHQTSGALGATKSEKDNSKDQEQIFEELSEYQDGVNVSMNDEDPLQLSSVSSAMSSNSTSFKKMIQDFKKALSERKTPGDLLNLNRLIIIFTLATITLSIVEYIFKIKLIDNMEHGNEHLLQANARLIQLVQLASNLRSLVNIANTNEVNYYQGSDIAKVTRFKNLGNLIQTQANELSVTVEFLGQQRIEQDGTRNLDVQSQFELQSVKIWRLDLSNRIFSFDQPYRVAINSYLNFIQILNMTTASDIRLSGELMRGVPPSHGTYSEIYNETTPVQKAVMMLLLNGLRSLREMSQQSSDFQLQIAVRDVVGTAFMATLILGIIVSSTSTLFVTRYIWFNERNKASILSLYALLRMRDIKKVFDKCDWYLDCLVVDGAVDMDKNQNPNGQPQSASMTPQGNSLVMSGNPSQSFSGLQKPPHHVLIAQSRQRKNSAMSGNFRMLASKDAAGNRQNDSQLSEEDKEEQLFNEFLIRKKMMKKREMQNKSQLKQGTTNHQGFFGYERYYQMMKNLMNIIREIQEREQGIRMRDKVNNKSPKKDPLAITQKQETEREVEQTQHTLRINPEVQESGRNLSSDRHLVDKKLPSEALLQHRQFRISRRQSIIAGISRVVQRNNQAKAASQNRQKSQIFPKIEGQPEGLGPSLHHSQHKRQDHQNQNYSDESEESDSSERRQQIIKKRDEENVGQKTEYDLVAEELEQRKKLFYESIKNKNWRFLSVNIFFGLIFTVYFLYVYFYHNIQDQELITLHTHIPLFFNRYTFLMLNFAFMRERIINNNSLDSFYNGQLEQFSPKNIDDYYQQKSLDAEQDLSNLWVSPPRSLELVVDYLKVTDSESLCVNVIGEFRGGVEEKIVVTRNLQKKLIEIRKKAYQVEIQTVIAACTAASNGDVAGVKKAKSQGVDLNKGDYDRRTPLHVAASGGHFEVVKYLLEEANVNINPIDRWGATPLCDAQPYPAIKKMLEDRNAKLGKLQPPYQAVQVTVTDDQFRLYYAAYYGDTVMMDSLRLLGWNVNGQDYDGRTALGVAASEGHLEAVKYLVQKGADLSIKDARGNDPLGDATRENRTETIEYLSSIINESLIRDFCSEYEDGLLQKGMKQAIGIFLKKMADLQIAVANDKMNYTTLLSLLDIGPNTNTTNSTDKSADPNWSHKQTMSDFISTQELYMYKIISKQIQVIKSAQLSFTTGYFSLSQVLFIVFLAFQLSVLLILRQKLINIMKAEVFQSRGILNLIPEEFFEENRDSVEKLIKTLKD</sequence>
<feature type="compositionally biased region" description="Basic and acidic residues" evidence="2">
    <location>
        <begin position="1934"/>
        <end position="1948"/>
    </location>
</feature>
<feature type="transmembrane region" description="Helical" evidence="3">
    <location>
        <begin position="176"/>
        <end position="199"/>
    </location>
</feature>
<dbReference type="Proteomes" id="UP000785679">
    <property type="component" value="Unassembled WGS sequence"/>
</dbReference>
<dbReference type="Pfam" id="PF12796">
    <property type="entry name" value="Ank_2"/>
    <property type="match status" value="2"/>
</dbReference>
<dbReference type="Gene3D" id="1.25.40.20">
    <property type="entry name" value="Ankyrin repeat-containing domain"/>
    <property type="match status" value="2"/>
</dbReference>
<feature type="repeat" description="ANK" evidence="1">
    <location>
        <begin position="2173"/>
        <end position="2195"/>
    </location>
</feature>
<feature type="compositionally biased region" description="Basic and acidic residues" evidence="2">
    <location>
        <begin position="1792"/>
        <end position="1806"/>
    </location>
</feature>
<feature type="transmembrane region" description="Helical" evidence="3">
    <location>
        <begin position="2450"/>
        <end position="2472"/>
    </location>
</feature>
<dbReference type="Pfam" id="PF25474">
    <property type="entry name" value="TPR_TmcB"/>
    <property type="match status" value="1"/>
</dbReference>
<feature type="region of interest" description="Disordered" evidence="2">
    <location>
        <begin position="1648"/>
        <end position="1684"/>
    </location>
</feature>
<accession>A0A8J8P5S6</accession>
<feature type="transmembrane region" description="Helical" evidence="3">
    <location>
        <begin position="1579"/>
        <end position="1603"/>
    </location>
</feature>
<dbReference type="Gene3D" id="3.30.450.20">
    <property type="entry name" value="PAS domain"/>
    <property type="match status" value="1"/>
</dbReference>
<dbReference type="InterPro" id="IPR002110">
    <property type="entry name" value="Ankyrin_rpt"/>
</dbReference>
<feature type="transmembrane region" description="Helical" evidence="3">
    <location>
        <begin position="334"/>
        <end position="352"/>
    </location>
</feature>
<dbReference type="SMART" id="SM00091">
    <property type="entry name" value="PAS"/>
    <property type="match status" value="1"/>
</dbReference>
<keyword evidence="3" id="KW-0812">Transmembrane</keyword>
<dbReference type="SMART" id="SM00248">
    <property type="entry name" value="ANK"/>
    <property type="match status" value="5"/>
</dbReference>
<organism evidence="5 6">
    <name type="scientific">Halteria grandinella</name>
    <dbReference type="NCBI Taxonomy" id="5974"/>
    <lineage>
        <taxon>Eukaryota</taxon>
        <taxon>Sar</taxon>
        <taxon>Alveolata</taxon>
        <taxon>Ciliophora</taxon>
        <taxon>Intramacronucleata</taxon>
        <taxon>Spirotrichea</taxon>
        <taxon>Stichotrichia</taxon>
        <taxon>Sporadotrichida</taxon>
        <taxon>Halteriidae</taxon>
        <taxon>Halteria</taxon>
    </lineage>
</organism>
<keyword evidence="3" id="KW-0472">Membrane</keyword>
<feature type="transmembrane region" description="Helical" evidence="3">
    <location>
        <begin position="270"/>
        <end position="288"/>
    </location>
</feature>
<dbReference type="SUPFAM" id="SSF55785">
    <property type="entry name" value="PYP-like sensor domain (PAS domain)"/>
    <property type="match status" value="1"/>
</dbReference>
<feature type="compositionally biased region" description="Polar residues" evidence="2">
    <location>
        <begin position="1881"/>
        <end position="1894"/>
    </location>
</feature>
<feature type="region of interest" description="Disordered" evidence="2">
    <location>
        <begin position="1881"/>
        <end position="1948"/>
    </location>
</feature>
<feature type="region of interest" description="Disordered" evidence="2">
    <location>
        <begin position="1792"/>
        <end position="1824"/>
    </location>
</feature>
<feature type="domain" description="PAS" evidence="4">
    <location>
        <begin position="1010"/>
        <end position="1058"/>
    </location>
</feature>
<protein>
    <recommendedName>
        <fullName evidence="4">PAS domain-containing protein</fullName>
    </recommendedName>
</protein>
<dbReference type="InterPro" id="IPR052994">
    <property type="entry name" value="Tiny_macrocysts_regulators"/>
</dbReference>
<name>A0A8J8P5S6_HALGN</name>
<dbReference type="EMBL" id="RRYP01000133">
    <property type="protein sequence ID" value="TNV87946.1"/>
    <property type="molecule type" value="Genomic_DNA"/>
</dbReference>
<dbReference type="PROSITE" id="PS50112">
    <property type="entry name" value="PAS"/>
    <property type="match status" value="1"/>
</dbReference>
<evidence type="ECO:0000259" key="4">
    <source>
        <dbReference type="PROSITE" id="PS50112"/>
    </source>
</evidence>
<evidence type="ECO:0000256" key="1">
    <source>
        <dbReference type="PROSITE-ProRule" id="PRU00023"/>
    </source>
</evidence>
<evidence type="ECO:0000313" key="5">
    <source>
        <dbReference type="EMBL" id="TNV87946.1"/>
    </source>
</evidence>
<proteinExistence type="predicted"/>
<dbReference type="PROSITE" id="PS50088">
    <property type="entry name" value="ANK_REPEAT"/>
    <property type="match status" value="2"/>
</dbReference>
<reference evidence="5" key="1">
    <citation type="submission" date="2019-06" db="EMBL/GenBank/DDBJ databases">
        <authorList>
            <person name="Zheng W."/>
        </authorList>
    </citation>
    <scope>NUCLEOTIDE SEQUENCE</scope>
    <source>
        <strain evidence="5">QDHG01</strain>
    </source>
</reference>
<dbReference type="InterPro" id="IPR057352">
    <property type="entry name" value="TPR_TmcB/C"/>
</dbReference>
<keyword evidence="6" id="KW-1185">Reference proteome</keyword>
<dbReference type="PROSITE" id="PS50297">
    <property type="entry name" value="ANK_REP_REGION"/>
    <property type="match status" value="2"/>
</dbReference>